<protein>
    <recommendedName>
        <fullName evidence="4">Glycosyl transferase CAP10 domain-containing protein</fullName>
    </recommendedName>
</protein>
<feature type="transmembrane region" description="Helical" evidence="1">
    <location>
        <begin position="289"/>
        <end position="312"/>
    </location>
</feature>
<accession>A0A9N9Y3H4</accession>
<dbReference type="Proteomes" id="UP000754883">
    <property type="component" value="Unassembled WGS sequence"/>
</dbReference>
<evidence type="ECO:0000256" key="1">
    <source>
        <dbReference type="SAM" id="Phobius"/>
    </source>
</evidence>
<evidence type="ECO:0000313" key="3">
    <source>
        <dbReference type="Proteomes" id="UP000754883"/>
    </source>
</evidence>
<dbReference type="InterPro" id="IPR051091">
    <property type="entry name" value="O-Glucosyltr/Glycosyltrsf_90"/>
</dbReference>
<reference evidence="2 3" key="2">
    <citation type="submission" date="2021-10" db="EMBL/GenBank/DDBJ databases">
        <authorList>
            <person name="Piombo E."/>
        </authorList>
    </citation>
    <scope>NUCLEOTIDE SEQUENCE [LARGE SCALE GENOMIC DNA]</scope>
</reference>
<dbReference type="PANTHER" id="PTHR12203:SF35">
    <property type="entry name" value="PROTEIN O-GLUCOSYLTRANSFERASE 1"/>
    <property type="match status" value="1"/>
</dbReference>
<feature type="transmembrane region" description="Helical" evidence="1">
    <location>
        <begin position="183"/>
        <end position="203"/>
    </location>
</feature>
<name>A0A9N9Y3H4_9HYPO</name>
<dbReference type="EMBL" id="CABFNO020001407">
    <property type="protein sequence ID" value="CAG9986965.1"/>
    <property type="molecule type" value="Genomic_DNA"/>
</dbReference>
<dbReference type="PANTHER" id="PTHR12203">
    <property type="entry name" value="KDEL LYS-ASP-GLU-LEU CONTAINING - RELATED"/>
    <property type="match status" value="1"/>
</dbReference>
<keyword evidence="1" id="KW-0812">Transmembrane</keyword>
<keyword evidence="1" id="KW-0472">Membrane</keyword>
<feature type="transmembrane region" description="Helical" evidence="1">
    <location>
        <begin position="255"/>
        <end position="277"/>
    </location>
</feature>
<feature type="transmembrane region" description="Helical" evidence="1">
    <location>
        <begin position="346"/>
        <end position="368"/>
    </location>
</feature>
<evidence type="ECO:0008006" key="4">
    <source>
        <dbReference type="Google" id="ProtNLM"/>
    </source>
</evidence>
<keyword evidence="3" id="KW-1185">Reference proteome</keyword>
<feature type="transmembrane region" description="Helical" evidence="1">
    <location>
        <begin position="375"/>
        <end position="393"/>
    </location>
</feature>
<dbReference type="OrthoDB" id="541052at2759"/>
<feature type="transmembrane region" description="Helical" evidence="1">
    <location>
        <begin position="34"/>
        <end position="54"/>
    </location>
</feature>
<evidence type="ECO:0000313" key="2">
    <source>
        <dbReference type="EMBL" id="CAG9986965.1"/>
    </source>
</evidence>
<keyword evidence="1" id="KW-1133">Transmembrane helix</keyword>
<sequence>MARRGLPLIALCTLLSFAYIHVSLEKHWLAEQPRLSSALTLLLSGFFCFILSFFTRLIPGAEDRIVHDTHQADDNIGLLSPSSPVEFKFRDTRPPLPERPDQLSLPIIVVLIVVRLEALHAVNLQRQCATTGIEPFLPFVLYVFDIFTTRRRWVGPDPLDPDDPWRNIFDDIREWFTGPRVSMSLTGVAIFFISWSTSMASGYKTPSGYACLHPIDSRANVVFLQVLGLTLDAVICVCLWRLLMWSRSAKQRIRSSGLVLVCSGLAMAVVSLVAAFWASNQETFDFGSWSLIDTVVDGFAFAVFVASGVWWMCETSAPVPATIITMCLGVWSSGYLTLYYGDWIRYSLSGAYFPLWFITFASILYIRYQAGIGKFLMVVLIGTTFIATFRASIRWRDAFPRHPLSDLIYKANIESDRYRARVATSKSLHVALSTYEELHPGRAAPPNFAEWYSQAQGTFVIDDFAQIDADLEPFWNMSPDTLRKGANILTSVPGVHTITIKDGQVTHSDAGDEGQNRDLLDLVQLIERFSVHLPDMVLPINLGSAPRILPSWETAHSKSTAEHISSGHIRYRENVAAKDYRRMQWAACPEDSAARRNVAWKNEELCEDCVKEHSKGPIIYDRDKSFETCSQPDLGYLHEFYMTNPKLAPIQEMLPLFSFAKTESFKDILIPLPRVMQDEEPDITWGFGRRFDSLFYQADLGKEMKSSQILRGSSKYRLLELLAGNHASGDVATVVIGEPLADFRYERVKVSEANKVGPLKVGLRGGDACEGDYCKLAKQLYGTDDEGAEPLEYRYIVVLDEADGPSKQFMRTLRSKSVPFVSTIFRTWYTERLQPWLHYVPIDPRFQSLHTTYLFFTGTEDRQTINGMDTNMQARTKDGEYIAQQGQKWADQVLQQKDMEVYLFRLLLEWGRLIDENREVVGFRKTDEGKLDNIGFSQGTVS</sequence>
<proteinExistence type="predicted"/>
<dbReference type="AlphaFoldDB" id="A0A9N9Y3H4"/>
<organism evidence="2 3">
    <name type="scientific">Clonostachys byssicola</name>
    <dbReference type="NCBI Taxonomy" id="160290"/>
    <lineage>
        <taxon>Eukaryota</taxon>
        <taxon>Fungi</taxon>
        <taxon>Dikarya</taxon>
        <taxon>Ascomycota</taxon>
        <taxon>Pezizomycotina</taxon>
        <taxon>Sordariomycetes</taxon>
        <taxon>Hypocreomycetidae</taxon>
        <taxon>Hypocreales</taxon>
        <taxon>Bionectriaceae</taxon>
        <taxon>Clonostachys</taxon>
    </lineage>
</organism>
<gene>
    <name evidence="2" type="ORF">CBYS24578_00013608</name>
</gene>
<comment type="caution">
    <text evidence="2">The sequence shown here is derived from an EMBL/GenBank/DDBJ whole genome shotgun (WGS) entry which is preliminary data.</text>
</comment>
<feature type="transmembrane region" description="Helical" evidence="1">
    <location>
        <begin position="223"/>
        <end position="243"/>
    </location>
</feature>
<feature type="transmembrane region" description="Helical" evidence="1">
    <location>
        <begin position="319"/>
        <end position="340"/>
    </location>
</feature>
<reference evidence="3" key="1">
    <citation type="submission" date="2019-06" db="EMBL/GenBank/DDBJ databases">
        <authorList>
            <person name="Broberg M."/>
        </authorList>
    </citation>
    <scope>NUCLEOTIDE SEQUENCE [LARGE SCALE GENOMIC DNA]</scope>
</reference>